<evidence type="ECO:0000256" key="10">
    <source>
        <dbReference type="ARBA" id="ARBA00022734"/>
    </source>
</evidence>
<gene>
    <name evidence="19" type="ORF">ACEWY4_027571</name>
</gene>
<evidence type="ECO:0000256" key="13">
    <source>
        <dbReference type="ARBA" id="ARBA00023034"/>
    </source>
</evidence>
<evidence type="ECO:0000256" key="16">
    <source>
        <dbReference type="ARBA" id="ARBA00023180"/>
    </source>
</evidence>
<dbReference type="Proteomes" id="UP001591681">
    <property type="component" value="Unassembled WGS sequence"/>
</dbReference>
<keyword evidence="8" id="KW-0812">Transmembrane</keyword>
<reference evidence="19 20" key="1">
    <citation type="submission" date="2024-09" db="EMBL/GenBank/DDBJ databases">
        <title>A chromosome-level genome assembly of Gray's grenadier anchovy, Coilia grayii.</title>
        <authorList>
            <person name="Fu Z."/>
        </authorList>
    </citation>
    <scope>NUCLEOTIDE SEQUENCE [LARGE SCALE GENOMIC DNA]</scope>
    <source>
        <strain evidence="19">G4</strain>
        <tissue evidence="19">Muscle</tissue>
    </source>
</reference>
<keyword evidence="12" id="KW-1133">Transmembrane helix</keyword>
<name>A0ABD1IPT9_9TELE</name>
<evidence type="ECO:0000256" key="14">
    <source>
        <dbReference type="ARBA" id="ARBA00023136"/>
    </source>
</evidence>
<keyword evidence="15" id="KW-1015">Disulfide bond</keyword>
<dbReference type="InterPro" id="IPR000772">
    <property type="entry name" value="Ricin_B_lectin"/>
</dbReference>
<dbReference type="SMART" id="SM00458">
    <property type="entry name" value="RICIN"/>
    <property type="match status" value="1"/>
</dbReference>
<dbReference type="GO" id="GO:0000139">
    <property type="term" value="C:Golgi membrane"/>
    <property type="evidence" value="ECO:0007669"/>
    <property type="project" value="UniProtKB-SubCell"/>
</dbReference>
<dbReference type="AlphaFoldDB" id="A0ABD1IPT9"/>
<evidence type="ECO:0000256" key="11">
    <source>
        <dbReference type="ARBA" id="ARBA00022968"/>
    </source>
</evidence>
<evidence type="ECO:0000259" key="18">
    <source>
        <dbReference type="SMART" id="SM00458"/>
    </source>
</evidence>
<dbReference type="InterPro" id="IPR035992">
    <property type="entry name" value="Ricin_B-like_lectins"/>
</dbReference>
<evidence type="ECO:0000313" key="19">
    <source>
        <dbReference type="EMBL" id="KAL2076827.1"/>
    </source>
</evidence>
<dbReference type="GO" id="GO:0046872">
    <property type="term" value="F:metal ion binding"/>
    <property type="evidence" value="ECO:0007669"/>
    <property type="project" value="UniProtKB-KW"/>
</dbReference>
<dbReference type="Gene3D" id="2.80.10.50">
    <property type="match status" value="1"/>
</dbReference>
<comment type="cofactor">
    <cofactor evidence="1">
        <name>Mn(2+)</name>
        <dbReference type="ChEBI" id="CHEBI:29035"/>
    </cofactor>
</comment>
<comment type="subcellular location">
    <subcellularLocation>
        <location evidence="2">Golgi apparatus membrane</location>
        <topology evidence="2">Single-pass type II membrane protein</topology>
    </subcellularLocation>
</comment>
<evidence type="ECO:0000256" key="8">
    <source>
        <dbReference type="ARBA" id="ARBA00022692"/>
    </source>
</evidence>
<evidence type="ECO:0000256" key="2">
    <source>
        <dbReference type="ARBA" id="ARBA00004323"/>
    </source>
</evidence>
<evidence type="ECO:0000256" key="15">
    <source>
        <dbReference type="ARBA" id="ARBA00023157"/>
    </source>
</evidence>
<keyword evidence="16" id="KW-0325">Glycoprotein</keyword>
<comment type="pathway">
    <text evidence="3">Protein modification; protein glycosylation.</text>
</comment>
<keyword evidence="17" id="KW-0464">Manganese</keyword>
<keyword evidence="11" id="KW-0735">Signal-anchor</keyword>
<evidence type="ECO:0000256" key="17">
    <source>
        <dbReference type="ARBA" id="ARBA00023211"/>
    </source>
</evidence>
<keyword evidence="6" id="KW-0328">Glycosyltransferase</keyword>
<evidence type="ECO:0000256" key="12">
    <source>
        <dbReference type="ARBA" id="ARBA00022989"/>
    </source>
</evidence>
<keyword evidence="9" id="KW-0479">Metal-binding</keyword>
<evidence type="ECO:0000256" key="5">
    <source>
        <dbReference type="ARBA" id="ARBA00012644"/>
    </source>
</evidence>
<evidence type="ECO:0000256" key="3">
    <source>
        <dbReference type="ARBA" id="ARBA00004922"/>
    </source>
</evidence>
<dbReference type="FunFam" id="2.80.10.50:FF:000017">
    <property type="entry name" value="Polypeptide N-acetylgalactosaminyltransferase"/>
    <property type="match status" value="1"/>
</dbReference>
<evidence type="ECO:0000256" key="7">
    <source>
        <dbReference type="ARBA" id="ARBA00022679"/>
    </source>
</evidence>
<keyword evidence="20" id="KW-1185">Reference proteome</keyword>
<comment type="similarity">
    <text evidence="4">Belongs to the glycosyltransferase 2 family. GalNAc-T subfamily.</text>
</comment>
<evidence type="ECO:0000256" key="6">
    <source>
        <dbReference type="ARBA" id="ARBA00022676"/>
    </source>
</evidence>
<evidence type="ECO:0000256" key="9">
    <source>
        <dbReference type="ARBA" id="ARBA00022723"/>
    </source>
</evidence>
<sequence>MRTYANMAAYGVLKNSLKPELCLDQGPEHDNTPILYLCHGMTPQNVYYTAAQQMFVGALSATLDDDDNKCLVDVNSKPRLLECSYAAAKRMKLYWLFTQGGSIQNRRSRRCLELVSSGSVEFGFQLVLQRCSGQRWSISNLLANHSAESWT</sequence>
<dbReference type="EMBL" id="JBHFQA010000053">
    <property type="protein sequence ID" value="KAL2076827.1"/>
    <property type="molecule type" value="Genomic_DNA"/>
</dbReference>
<evidence type="ECO:0000313" key="20">
    <source>
        <dbReference type="Proteomes" id="UP001591681"/>
    </source>
</evidence>
<dbReference type="Pfam" id="PF00652">
    <property type="entry name" value="Ricin_B_lectin"/>
    <property type="match status" value="1"/>
</dbReference>
<proteinExistence type="inferred from homology"/>
<evidence type="ECO:0000256" key="1">
    <source>
        <dbReference type="ARBA" id="ARBA00001936"/>
    </source>
</evidence>
<evidence type="ECO:0000256" key="4">
    <source>
        <dbReference type="ARBA" id="ARBA00005680"/>
    </source>
</evidence>
<keyword evidence="10" id="KW-0430">Lectin</keyword>
<keyword evidence="13" id="KW-0333">Golgi apparatus</keyword>
<protein>
    <recommendedName>
        <fullName evidence="5">polypeptide N-acetylgalactosaminyltransferase</fullName>
        <ecNumber evidence="5">2.4.1.41</ecNumber>
    </recommendedName>
</protein>
<accession>A0ABD1IPT9</accession>
<dbReference type="GO" id="GO:0004653">
    <property type="term" value="F:polypeptide N-acetylgalactosaminyltransferase activity"/>
    <property type="evidence" value="ECO:0007669"/>
    <property type="project" value="UniProtKB-EC"/>
</dbReference>
<organism evidence="19 20">
    <name type="scientific">Coilia grayii</name>
    <name type="common">Gray's grenadier anchovy</name>
    <dbReference type="NCBI Taxonomy" id="363190"/>
    <lineage>
        <taxon>Eukaryota</taxon>
        <taxon>Metazoa</taxon>
        <taxon>Chordata</taxon>
        <taxon>Craniata</taxon>
        <taxon>Vertebrata</taxon>
        <taxon>Euteleostomi</taxon>
        <taxon>Actinopterygii</taxon>
        <taxon>Neopterygii</taxon>
        <taxon>Teleostei</taxon>
        <taxon>Clupei</taxon>
        <taxon>Clupeiformes</taxon>
        <taxon>Clupeoidei</taxon>
        <taxon>Engraulidae</taxon>
        <taxon>Coilinae</taxon>
        <taxon>Coilia</taxon>
    </lineage>
</organism>
<dbReference type="GO" id="GO:0030246">
    <property type="term" value="F:carbohydrate binding"/>
    <property type="evidence" value="ECO:0007669"/>
    <property type="project" value="UniProtKB-KW"/>
</dbReference>
<comment type="caution">
    <text evidence="19">The sequence shown here is derived from an EMBL/GenBank/DDBJ whole genome shotgun (WGS) entry which is preliminary data.</text>
</comment>
<feature type="domain" description="Ricin B lectin" evidence="18">
    <location>
        <begin position="10"/>
        <end position="139"/>
    </location>
</feature>
<dbReference type="EC" id="2.4.1.41" evidence="5"/>
<dbReference type="SUPFAM" id="SSF50370">
    <property type="entry name" value="Ricin B-like lectins"/>
    <property type="match status" value="1"/>
</dbReference>
<keyword evidence="7" id="KW-0808">Transferase</keyword>
<keyword evidence="14" id="KW-0472">Membrane</keyword>
<dbReference type="PROSITE" id="PS50231">
    <property type="entry name" value="RICIN_B_LECTIN"/>
    <property type="match status" value="1"/>
</dbReference>